<evidence type="ECO:0000256" key="2">
    <source>
        <dbReference type="SAM" id="Phobius"/>
    </source>
</evidence>
<evidence type="ECO:0000313" key="3">
    <source>
        <dbReference type="EMBL" id="KAE8974194.1"/>
    </source>
</evidence>
<evidence type="ECO:0000313" key="5">
    <source>
        <dbReference type="Proteomes" id="UP000429607"/>
    </source>
</evidence>
<name>A0A6A3I1F7_9STRA</name>
<keyword evidence="2" id="KW-0472">Membrane</keyword>
<dbReference type="Proteomes" id="UP000435112">
    <property type="component" value="Unassembled WGS sequence"/>
</dbReference>
<feature type="region of interest" description="Disordered" evidence="1">
    <location>
        <begin position="1"/>
        <end position="22"/>
    </location>
</feature>
<accession>A0A6A3I1F7</accession>
<evidence type="ECO:0000256" key="1">
    <source>
        <dbReference type="SAM" id="MobiDB-lite"/>
    </source>
</evidence>
<feature type="transmembrane region" description="Helical" evidence="2">
    <location>
        <begin position="713"/>
        <end position="732"/>
    </location>
</feature>
<keyword evidence="2" id="KW-0812">Transmembrane</keyword>
<keyword evidence="2" id="KW-1133">Transmembrane helix</keyword>
<feature type="transmembrane region" description="Helical" evidence="2">
    <location>
        <begin position="101"/>
        <end position="118"/>
    </location>
</feature>
<dbReference type="AlphaFoldDB" id="A0A6A3I1F7"/>
<proteinExistence type="predicted"/>
<gene>
    <name evidence="4" type="ORF">PR001_g25767</name>
    <name evidence="3" type="ORF">PR002_g25986</name>
</gene>
<feature type="transmembrane region" description="Helical" evidence="2">
    <location>
        <begin position="41"/>
        <end position="61"/>
    </location>
</feature>
<dbReference type="Proteomes" id="UP000429607">
    <property type="component" value="Unassembled WGS sequence"/>
</dbReference>
<dbReference type="EMBL" id="QXFU01003588">
    <property type="protein sequence ID" value="KAE8974194.1"/>
    <property type="molecule type" value="Genomic_DNA"/>
</dbReference>
<sequence>MMASRGESQTETDRTSESSELSVEKSPSQFTLNVNILRFRAVAIPVAMAGFFVGVTLPFAGDGIQVGSFRSIDLDETARKDLLDKYNERLGSLTALMMKPLDVALSMVVAVIFLIYAAKMGVYFESRRRYLMMGAIGVVGYLMNTGFNSLNLQVVPGRVHPRIASADLAVENVQDHAQDVDANGFLTTTWDTKFREDTPGNSVLNTIFRNLFISMEDVPTWCDSIDDYLVPFKEVFASYGFPSRSWQQRVLSKALEPTGVLSMPMNAAASDLPPDEELPMSVGNATNLAAYAMVVSNGFLGWWGWLDDTSIAWVLSSDVANSTRQPFAMADYLNLTTRSSTNATFVSDVHEVIVDYFKKAENASTTDELAKLEFTHVDLSDTVVFDSLTIEIPTQKFGEQEDNSSSSNPYFKELAEYTCNTQACLVNDVYEFTKRSQDKPSLETTINPRVQAIAICLNDAGGEELTVDFKYDVVQACKQRSNTSMIIISVGKRVEGDSLANTTRTDLAWTIPNDLINARIVYSLTVGRLSWIRENLSEAYGADCISDEGCYGVWFPLEQGDDGNASDTLLVRDTSIPMDLLSPIDMLFGTKWKVLAATLEVGTLTNEFRPAQIILPRNFKTRDSSLTTFMLSEDASCERMVDKYLNHIEKNHLYIEHTLQPAYTAGLYFILQNAVVLKQINVSDIPLATSLEFSGNILDMHIRASIPTTSMTFAFFGCFIMVLGGVAIAFLSKHAEAALLKRNTATIAAEALDNPEKYPPFMLRLQLRDCSTGKAADVEYNSLCVDSVVLVSNQDKTQQFAIGTRRA</sequence>
<dbReference type="OrthoDB" id="122347at2759"/>
<protein>
    <submittedName>
        <fullName evidence="3">Uncharacterized protein</fullName>
    </submittedName>
</protein>
<evidence type="ECO:0000313" key="4">
    <source>
        <dbReference type="EMBL" id="KAE8975238.1"/>
    </source>
</evidence>
<feature type="transmembrane region" description="Helical" evidence="2">
    <location>
        <begin position="130"/>
        <end position="147"/>
    </location>
</feature>
<evidence type="ECO:0000313" key="6">
    <source>
        <dbReference type="Proteomes" id="UP000435112"/>
    </source>
</evidence>
<reference evidence="5 6" key="1">
    <citation type="submission" date="2018-09" db="EMBL/GenBank/DDBJ databases">
        <title>Genomic investigation of the strawberry pathogen Phytophthora fragariae indicates pathogenicity is determined by transcriptional variation in three key races.</title>
        <authorList>
            <person name="Adams T.M."/>
            <person name="Armitage A.D."/>
            <person name="Sobczyk M.K."/>
            <person name="Bates H.J."/>
            <person name="Dunwell J.M."/>
            <person name="Nellist C.F."/>
            <person name="Harrison R.J."/>
        </authorList>
    </citation>
    <scope>NUCLEOTIDE SEQUENCE [LARGE SCALE GENOMIC DNA]</scope>
    <source>
        <strain evidence="4 5">SCRP249</strain>
        <strain evidence="3 6">SCRP324</strain>
    </source>
</reference>
<comment type="caution">
    <text evidence="3">The sequence shown here is derived from an EMBL/GenBank/DDBJ whole genome shotgun (WGS) entry which is preliminary data.</text>
</comment>
<dbReference type="EMBL" id="QXFV01003616">
    <property type="protein sequence ID" value="KAE8975238.1"/>
    <property type="molecule type" value="Genomic_DNA"/>
</dbReference>
<organism evidence="3 6">
    <name type="scientific">Phytophthora rubi</name>
    <dbReference type="NCBI Taxonomy" id="129364"/>
    <lineage>
        <taxon>Eukaryota</taxon>
        <taxon>Sar</taxon>
        <taxon>Stramenopiles</taxon>
        <taxon>Oomycota</taxon>
        <taxon>Peronosporomycetes</taxon>
        <taxon>Peronosporales</taxon>
        <taxon>Peronosporaceae</taxon>
        <taxon>Phytophthora</taxon>
    </lineage>
</organism>